<dbReference type="InterPro" id="IPR009593">
    <property type="entry name" value="DUF1203"/>
</dbReference>
<name>A0AA37TQH0_9RHOB</name>
<dbReference type="AlphaFoldDB" id="A0AA37TQH0"/>
<dbReference type="PIRSF" id="PIRSF034110">
    <property type="entry name" value="DUF1203"/>
    <property type="match status" value="1"/>
</dbReference>
<comment type="caution">
    <text evidence="1">The sequence shown here is derived from an EMBL/GenBank/DDBJ whole genome shotgun (WGS) entry which is preliminary data.</text>
</comment>
<evidence type="ECO:0000313" key="2">
    <source>
        <dbReference type="Proteomes" id="UP001157355"/>
    </source>
</evidence>
<dbReference type="EMBL" id="BSPP01000004">
    <property type="protein sequence ID" value="GLS85807.1"/>
    <property type="molecule type" value="Genomic_DNA"/>
</dbReference>
<evidence type="ECO:0008006" key="3">
    <source>
        <dbReference type="Google" id="ProtNLM"/>
    </source>
</evidence>
<protein>
    <recommendedName>
        <fullName evidence="3">DUF1203 domain-containing protein</fullName>
    </recommendedName>
</protein>
<accession>A0AA37TQH0</accession>
<keyword evidence="2" id="KW-1185">Reference proteome</keyword>
<proteinExistence type="predicted"/>
<gene>
    <name evidence="1" type="ORF">GCM10010873_07810</name>
</gene>
<sequence>MIRFTAIPTETARAYQAGSPDANGQAPERHIATGAGNPCRHCLKMIAEGAEMLILAHRPFPEPQPYAEIGPIFLCADACAAGGGTETPAILASPNFIIRGYSAENRIVYGTGAVVPTNSIAAEAAARLNDPRIAYVHIRSARNNCYQLRIDRA</sequence>
<dbReference type="RefSeq" id="WP_284324028.1">
    <property type="nucleotide sequence ID" value="NZ_BSPP01000004.1"/>
</dbReference>
<evidence type="ECO:0000313" key="1">
    <source>
        <dbReference type="EMBL" id="GLS85807.1"/>
    </source>
</evidence>
<organism evidence="1 2">
    <name type="scientific">Cypionkella aquatica</name>
    <dbReference type="NCBI Taxonomy" id="1756042"/>
    <lineage>
        <taxon>Bacteria</taxon>
        <taxon>Pseudomonadati</taxon>
        <taxon>Pseudomonadota</taxon>
        <taxon>Alphaproteobacteria</taxon>
        <taxon>Rhodobacterales</taxon>
        <taxon>Paracoccaceae</taxon>
        <taxon>Cypionkella</taxon>
    </lineage>
</organism>
<reference evidence="1 2" key="1">
    <citation type="journal article" date="2014" name="Int. J. Syst. Evol. Microbiol.">
        <title>Complete genome sequence of Corynebacterium casei LMG S-19264T (=DSM 44701T), isolated from a smear-ripened cheese.</title>
        <authorList>
            <consortium name="US DOE Joint Genome Institute (JGI-PGF)"/>
            <person name="Walter F."/>
            <person name="Albersmeier A."/>
            <person name="Kalinowski J."/>
            <person name="Ruckert C."/>
        </authorList>
    </citation>
    <scope>NUCLEOTIDE SEQUENCE [LARGE SCALE GENOMIC DNA]</scope>
    <source>
        <strain evidence="1 2">NBRC 111766</strain>
    </source>
</reference>
<dbReference type="Pfam" id="PF06718">
    <property type="entry name" value="DUF1203"/>
    <property type="match status" value="1"/>
</dbReference>
<dbReference type="Proteomes" id="UP001157355">
    <property type="component" value="Unassembled WGS sequence"/>
</dbReference>